<accession>A0A2U2CAP5</accession>
<comment type="caution">
    <text evidence="2">The sequence shown here is derived from an EMBL/GenBank/DDBJ whole genome shotgun (WGS) entry which is preliminary data.</text>
</comment>
<name>A0A2U2CAP5_9RHOB</name>
<dbReference type="EMBL" id="QEYD01000005">
    <property type="protein sequence ID" value="PWE28978.1"/>
    <property type="molecule type" value="Genomic_DNA"/>
</dbReference>
<dbReference type="Proteomes" id="UP000244940">
    <property type="component" value="Unassembled WGS sequence"/>
</dbReference>
<organism evidence="2 3">
    <name type="scientific">Pararhodobacter marinus</name>
    <dbReference type="NCBI Taxonomy" id="2184063"/>
    <lineage>
        <taxon>Bacteria</taxon>
        <taxon>Pseudomonadati</taxon>
        <taxon>Pseudomonadota</taxon>
        <taxon>Alphaproteobacteria</taxon>
        <taxon>Rhodobacterales</taxon>
        <taxon>Paracoccaceae</taxon>
        <taxon>Pararhodobacter</taxon>
    </lineage>
</organism>
<dbReference type="GeneID" id="94365057"/>
<feature type="domain" description="Phage MuF C-terminal" evidence="1">
    <location>
        <begin position="13"/>
        <end position="89"/>
    </location>
</feature>
<evidence type="ECO:0000313" key="2">
    <source>
        <dbReference type="EMBL" id="PWE28978.1"/>
    </source>
</evidence>
<dbReference type="OrthoDB" id="9813502at2"/>
<sequence length="110" mass="12037">MRPGVLRGPKATRHEAAGDALTPEQWEALPRLLRNPAAVFVDNRTGSLVYVLKDARDARPQLAVRIDYTLRQNRETRVLNAIVSAYRANPSSLAARLAGGVLELIFGAFG</sequence>
<reference evidence="2 3" key="1">
    <citation type="submission" date="2018-05" db="EMBL/GenBank/DDBJ databases">
        <title>Pararhodobacter marina sp. nov., isolated from deep-sea water of the Indian Ocean.</title>
        <authorList>
            <person name="Lai Q.Sr."/>
            <person name="Liu X."/>
            <person name="Shao Z."/>
        </authorList>
    </citation>
    <scope>NUCLEOTIDE SEQUENCE [LARGE SCALE GENOMIC DNA]</scope>
    <source>
        <strain evidence="2 3">CIC4N-9</strain>
    </source>
</reference>
<gene>
    <name evidence="2" type="ORF">C4N9_09165</name>
</gene>
<dbReference type="InterPro" id="IPR041131">
    <property type="entry name" value="MuF_C"/>
</dbReference>
<keyword evidence="3" id="KW-1185">Reference proteome</keyword>
<evidence type="ECO:0000313" key="3">
    <source>
        <dbReference type="Proteomes" id="UP000244940"/>
    </source>
</evidence>
<dbReference type="Pfam" id="PF18819">
    <property type="entry name" value="MuF_C"/>
    <property type="match status" value="1"/>
</dbReference>
<proteinExistence type="predicted"/>
<dbReference type="RefSeq" id="WP_109533027.1">
    <property type="nucleotide sequence ID" value="NZ_QEYD01000005.1"/>
</dbReference>
<protein>
    <recommendedName>
        <fullName evidence="1">Phage MuF C-terminal domain-containing protein</fullName>
    </recommendedName>
</protein>
<dbReference type="AlphaFoldDB" id="A0A2U2CAP5"/>
<evidence type="ECO:0000259" key="1">
    <source>
        <dbReference type="Pfam" id="PF18819"/>
    </source>
</evidence>